<accession>A0A8H7PCQ9</accession>
<sequence>MVADMSSPEHLIGTPFQSWVRVLNALRTIIQFLVNTTLPEPDCHGELHPKNIFNIHPDRLHAYQPVQYIWHRAVREYTDGVYGRLPYLPPEAVETGARPNIKCDMDPIKRPEFMYFKDIIGEHAPVRREVQKGYDTGLVDVDPKLLEYQK</sequence>
<dbReference type="AlphaFoldDB" id="A0A8H7PCQ9"/>
<comment type="caution">
    <text evidence="1">The sequence shown here is derived from an EMBL/GenBank/DDBJ whole genome shotgun (WGS) entry which is preliminary data.</text>
</comment>
<dbReference type="OrthoDB" id="2441994at2759"/>
<name>A0A8H7PCQ9_MORIS</name>
<organism evidence="1 2">
    <name type="scientific">Mortierella isabellina</name>
    <name type="common">Filamentous fungus</name>
    <name type="synonym">Umbelopsis isabellina</name>
    <dbReference type="NCBI Taxonomy" id="91625"/>
    <lineage>
        <taxon>Eukaryota</taxon>
        <taxon>Fungi</taxon>
        <taxon>Fungi incertae sedis</taxon>
        <taxon>Mucoromycota</taxon>
        <taxon>Mucoromycotina</taxon>
        <taxon>Umbelopsidomycetes</taxon>
        <taxon>Umbelopsidales</taxon>
        <taxon>Umbelopsidaceae</taxon>
        <taxon>Umbelopsis</taxon>
    </lineage>
</organism>
<evidence type="ECO:0000313" key="1">
    <source>
        <dbReference type="EMBL" id="KAG2171259.1"/>
    </source>
</evidence>
<evidence type="ECO:0000313" key="2">
    <source>
        <dbReference type="Proteomes" id="UP000654370"/>
    </source>
</evidence>
<keyword evidence="2" id="KW-1185">Reference proteome</keyword>
<dbReference type="Proteomes" id="UP000654370">
    <property type="component" value="Unassembled WGS sequence"/>
</dbReference>
<dbReference type="EMBL" id="JAEPQZ010000023">
    <property type="protein sequence ID" value="KAG2171259.1"/>
    <property type="molecule type" value="Genomic_DNA"/>
</dbReference>
<protein>
    <submittedName>
        <fullName evidence="1">Uncharacterized protein</fullName>
    </submittedName>
</protein>
<gene>
    <name evidence="1" type="ORF">INT43_004113</name>
</gene>
<proteinExistence type="predicted"/>
<reference evidence="1" key="1">
    <citation type="submission" date="2020-12" db="EMBL/GenBank/DDBJ databases">
        <title>Metabolic potential, ecology and presence of endohyphal bacteria is reflected in genomic diversity of Mucoromycotina.</title>
        <authorList>
            <person name="Muszewska A."/>
            <person name="Okrasinska A."/>
            <person name="Steczkiewicz K."/>
            <person name="Drgas O."/>
            <person name="Orlowska M."/>
            <person name="Perlinska-Lenart U."/>
            <person name="Aleksandrzak-Piekarczyk T."/>
            <person name="Szatraj K."/>
            <person name="Zielenkiewicz U."/>
            <person name="Pilsyk S."/>
            <person name="Malc E."/>
            <person name="Mieczkowski P."/>
            <person name="Kruszewska J.S."/>
            <person name="Biernat P."/>
            <person name="Pawlowska J."/>
        </authorList>
    </citation>
    <scope>NUCLEOTIDE SEQUENCE</scope>
    <source>
        <strain evidence="1">WA0000067209</strain>
    </source>
</reference>